<comment type="caution">
    <text evidence="7">The sequence shown here is derived from an EMBL/GenBank/DDBJ whole genome shotgun (WGS) entry which is preliminary data.</text>
</comment>
<proteinExistence type="inferred from homology"/>
<name>A0A242U1T3_ACIPI</name>
<evidence type="ECO:0000313" key="8">
    <source>
        <dbReference type="Proteomes" id="UP000195162"/>
    </source>
</evidence>
<dbReference type="InterPro" id="IPR015424">
    <property type="entry name" value="PyrdxlP-dep_Trfase"/>
</dbReference>
<evidence type="ECO:0000313" key="7">
    <source>
        <dbReference type="EMBL" id="OTU26315.1"/>
    </source>
</evidence>
<keyword evidence="2" id="KW-0663">Pyridoxal phosphate</keyword>
<evidence type="ECO:0000256" key="1">
    <source>
        <dbReference type="ARBA" id="ARBA00005384"/>
    </source>
</evidence>
<dbReference type="PROSITE" id="PS50949">
    <property type="entry name" value="HTH_GNTR"/>
    <property type="match status" value="1"/>
</dbReference>
<dbReference type="SUPFAM" id="SSF53383">
    <property type="entry name" value="PLP-dependent transferases"/>
    <property type="match status" value="1"/>
</dbReference>
<dbReference type="RefSeq" id="WP_032054054.1">
    <property type="nucleotide sequence ID" value="NZ_JADVOL010000001.1"/>
</dbReference>
<keyword evidence="4" id="KW-0238">DNA-binding</keyword>
<keyword evidence="5" id="KW-0804">Transcription</keyword>
<comment type="similarity">
    <text evidence="1">In the C-terminal section; belongs to the class-I pyridoxal-phosphate-dependent aminotransferase family.</text>
</comment>
<dbReference type="Pfam" id="PF00155">
    <property type="entry name" value="Aminotran_1_2"/>
    <property type="match status" value="1"/>
</dbReference>
<dbReference type="PANTHER" id="PTHR46577">
    <property type="entry name" value="HTH-TYPE TRANSCRIPTIONAL REGULATORY PROTEIN GABR"/>
    <property type="match status" value="1"/>
</dbReference>
<dbReference type="SMART" id="SM00345">
    <property type="entry name" value="HTH_GNTR"/>
    <property type="match status" value="1"/>
</dbReference>
<dbReference type="InterPro" id="IPR036388">
    <property type="entry name" value="WH-like_DNA-bd_sf"/>
</dbReference>
<dbReference type="CDD" id="cd07377">
    <property type="entry name" value="WHTH_GntR"/>
    <property type="match status" value="1"/>
</dbReference>
<protein>
    <submittedName>
        <fullName evidence="7">GntR family transcriptional regulator</fullName>
    </submittedName>
</protein>
<evidence type="ECO:0000256" key="2">
    <source>
        <dbReference type="ARBA" id="ARBA00022898"/>
    </source>
</evidence>
<dbReference type="GO" id="GO:0003677">
    <property type="term" value="F:DNA binding"/>
    <property type="evidence" value="ECO:0007669"/>
    <property type="project" value="UniProtKB-KW"/>
</dbReference>
<evidence type="ECO:0000256" key="4">
    <source>
        <dbReference type="ARBA" id="ARBA00023125"/>
    </source>
</evidence>
<dbReference type="CDD" id="cd00609">
    <property type="entry name" value="AAT_like"/>
    <property type="match status" value="1"/>
</dbReference>
<dbReference type="Proteomes" id="UP000195162">
    <property type="component" value="Unassembled WGS sequence"/>
</dbReference>
<dbReference type="InterPro" id="IPR004839">
    <property type="entry name" value="Aminotransferase_I/II_large"/>
</dbReference>
<gene>
    <name evidence="7" type="ORF">CAT59_12280</name>
</gene>
<dbReference type="GO" id="GO:0003700">
    <property type="term" value="F:DNA-binding transcription factor activity"/>
    <property type="evidence" value="ECO:0007669"/>
    <property type="project" value="InterPro"/>
</dbReference>
<dbReference type="Pfam" id="PF00392">
    <property type="entry name" value="GntR"/>
    <property type="match status" value="1"/>
</dbReference>
<sequence length="471" mass="51943">MYPQLKINLDRQLKTPLAEQIRLGIEQAIISETLQQGDRLPSWIDLASQLGVSRGTVKVAYERLADGQFIVASRSQGTRVAYQAVKPIATQEGHKNSSFTQMYLDMTSVQGIFQLGIPAKEIFPAKLFAKIRSKSVRNESSGWPNYPDPRGEYGLRREIAAYLALSRGIQCTPDQVFITSGFSGGLGLTLHVLGLTGKKAWVEDPGFPFSKHALEVGRMEICPIPVDQDGIDVELAMKNAPHASLALVTPGQQAPLGMSLSLTRRLKLLDWANQNKSWIIEDDYLGELQLDGRAAPALFSLDTTGRVIHLGSFSKTISPKLRIGFAVVPFHMINHFAETTATLVPAPSPSLQLSIQEFMHEGHFLRHLRRTKRTYSAQRDELIKCLKQFNLQTSTAGLSVLINLPCTLSDQKIAHEALAFNLAPVPLSLWYQDPKSAVSGLMLGVATTPISKVNQSCEKLIEIIEQNKALP</sequence>
<dbReference type="InterPro" id="IPR015421">
    <property type="entry name" value="PyrdxlP-dep_Trfase_major"/>
</dbReference>
<evidence type="ECO:0000259" key="6">
    <source>
        <dbReference type="PROSITE" id="PS50949"/>
    </source>
</evidence>
<keyword evidence="3" id="KW-0805">Transcription regulation</keyword>
<dbReference type="Gene3D" id="3.40.640.10">
    <property type="entry name" value="Type I PLP-dependent aspartate aminotransferase-like (Major domain)"/>
    <property type="match status" value="1"/>
</dbReference>
<dbReference type="AlphaFoldDB" id="A0A242U1T3"/>
<organism evidence="7 8">
    <name type="scientific">Acinetobacter pittii</name>
    <name type="common">Acinetobacter genomosp. 3</name>
    <dbReference type="NCBI Taxonomy" id="48296"/>
    <lineage>
        <taxon>Bacteria</taxon>
        <taxon>Pseudomonadati</taxon>
        <taxon>Pseudomonadota</taxon>
        <taxon>Gammaproteobacteria</taxon>
        <taxon>Moraxellales</taxon>
        <taxon>Moraxellaceae</taxon>
        <taxon>Acinetobacter</taxon>
        <taxon>Acinetobacter calcoaceticus/baumannii complex</taxon>
    </lineage>
</organism>
<dbReference type="InterPro" id="IPR051446">
    <property type="entry name" value="HTH_trans_reg/aminotransferase"/>
</dbReference>
<evidence type="ECO:0000256" key="3">
    <source>
        <dbReference type="ARBA" id="ARBA00023015"/>
    </source>
</evidence>
<dbReference type="Gene3D" id="1.10.10.10">
    <property type="entry name" value="Winged helix-like DNA-binding domain superfamily/Winged helix DNA-binding domain"/>
    <property type="match status" value="1"/>
</dbReference>
<reference evidence="7 8" key="1">
    <citation type="submission" date="2017-05" db="EMBL/GenBank/DDBJ databases">
        <authorList>
            <person name="Song R."/>
            <person name="Chenine A.L."/>
            <person name="Ruprecht R.M."/>
        </authorList>
    </citation>
    <scope>NUCLEOTIDE SEQUENCE [LARGE SCALE GENOMIC DNA]</scope>
    <source>
        <strain evidence="7 8">ARLG1955</strain>
    </source>
</reference>
<accession>A0A242U1T3</accession>
<dbReference type="InterPro" id="IPR036390">
    <property type="entry name" value="WH_DNA-bd_sf"/>
</dbReference>
<evidence type="ECO:0000256" key="5">
    <source>
        <dbReference type="ARBA" id="ARBA00023163"/>
    </source>
</evidence>
<dbReference type="GO" id="GO:0030170">
    <property type="term" value="F:pyridoxal phosphate binding"/>
    <property type="evidence" value="ECO:0007669"/>
    <property type="project" value="InterPro"/>
</dbReference>
<dbReference type="InterPro" id="IPR000524">
    <property type="entry name" value="Tscrpt_reg_HTH_GntR"/>
</dbReference>
<dbReference type="SUPFAM" id="SSF46785">
    <property type="entry name" value="Winged helix' DNA-binding domain"/>
    <property type="match status" value="1"/>
</dbReference>
<dbReference type="PANTHER" id="PTHR46577:SF1">
    <property type="entry name" value="HTH-TYPE TRANSCRIPTIONAL REGULATORY PROTEIN GABR"/>
    <property type="match status" value="1"/>
</dbReference>
<feature type="domain" description="HTH gntR-type" evidence="6">
    <location>
        <begin position="15"/>
        <end position="83"/>
    </location>
</feature>
<dbReference type="EMBL" id="NGIR01000031">
    <property type="protein sequence ID" value="OTU26315.1"/>
    <property type="molecule type" value="Genomic_DNA"/>
</dbReference>